<accession>A0ABY5YSS7</accession>
<keyword evidence="6" id="KW-1185">Reference proteome</keyword>
<dbReference type="InterPro" id="IPR050320">
    <property type="entry name" value="N5-glutamine_MTase"/>
</dbReference>
<keyword evidence="3" id="KW-0949">S-adenosyl-L-methionine</keyword>
<dbReference type="PANTHER" id="PTHR18895">
    <property type="entry name" value="HEMK METHYLTRANSFERASE"/>
    <property type="match status" value="1"/>
</dbReference>
<protein>
    <recommendedName>
        <fullName evidence="4">Methyltransferase domain-containing protein</fullName>
    </recommendedName>
</protein>
<keyword evidence="2" id="KW-0808">Transferase</keyword>
<sequence length="270" mass="28245">MQSYGIPAGLVSRLREAGCVYAEEEAVLLLSGAPGAAVLDLMVARRLAGQPLEQVLGWASFGGLRVGLRPGVFVPRRRTEFLAEQAVHVLAGRSTALVVELCCGSGAVAMVVSAAVPDCRVYAVDLHPDAVECARSNLPQAAVLQGDLFLALPQELRGRVDLVVANAPYVPTGALATLPREARNYEPAATFDGGRNGLDTVGRIISEAPQWLGFRGKVLLECSEEQAGAVGGLLAAAGLSPEILRNEETDATVAVGSAPPRRMKGIRQTG</sequence>
<dbReference type="Pfam" id="PF13649">
    <property type="entry name" value="Methyltransf_25"/>
    <property type="match status" value="1"/>
</dbReference>
<dbReference type="NCBIfam" id="TIGR00536">
    <property type="entry name" value="hemK_fam"/>
    <property type="match status" value="1"/>
</dbReference>
<feature type="domain" description="Methyltransferase" evidence="4">
    <location>
        <begin position="98"/>
        <end position="178"/>
    </location>
</feature>
<dbReference type="InterPro" id="IPR022446">
    <property type="entry name" value="MeTrfrase_put"/>
</dbReference>
<evidence type="ECO:0000313" key="6">
    <source>
        <dbReference type="Proteomes" id="UP001059859"/>
    </source>
</evidence>
<reference evidence="5" key="1">
    <citation type="submission" date="2022-09" db="EMBL/GenBank/DDBJ databases">
        <title>Novel species in genus Arthrobacter.</title>
        <authorList>
            <person name="Liu Y."/>
        </authorList>
    </citation>
    <scope>NUCLEOTIDE SEQUENCE</scope>
    <source>
        <strain evidence="5">Zg-Y815</strain>
    </source>
</reference>
<dbReference type="RefSeq" id="WP_260653296.1">
    <property type="nucleotide sequence ID" value="NZ_CP104275.1"/>
</dbReference>
<dbReference type="CDD" id="cd02440">
    <property type="entry name" value="AdoMet_MTases"/>
    <property type="match status" value="1"/>
</dbReference>
<dbReference type="EMBL" id="CP104275">
    <property type="protein sequence ID" value="UWX98167.1"/>
    <property type="molecule type" value="Genomic_DNA"/>
</dbReference>
<evidence type="ECO:0000256" key="3">
    <source>
        <dbReference type="ARBA" id="ARBA00022691"/>
    </source>
</evidence>
<proteinExistence type="predicted"/>
<organism evidence="5 6">
    <name type="scientific">Arthrobacter zhaoxinii</name>
    <dbReference type="NCBI Taxonomy" id="2964616"/>
    <lineage>
        <taxon>Bacteria</taxon>
        <taxon>Bacillati</taxon>
        <taxon>Actinomycetota</taxon>
        <taxon>Actinomycetes</taxon>
        <taxon>Micrococcales</taxon>
        <taxon>Micrococcaceae</taxon>
        <taxon>Arthrobacter</taxon>
    </lineage>
</organism>
<evidence type="ECO:0000256" key="1">
    <source>
        <dbReference type="ARBA" id="ARBA00022603"/>
    </source>
</evidence>
<evidence type="ECO:0000259" key="4">
    <source>
        <dbReference type="Pfam" id="PF13649"/>
    </source>
</evidence>
<dbReference type="NCBIfam" id="TIGR03704">
    <property type="entry name" value="PrmC_rel_meth"/>
    <property type="match status" value="1"/>
</dbReference>
<gene>
    <name evidence="5" type="ORF">N2K95_05780</name>
</gene>
<dbReference type="Gene3D" id="3.40.50.150">
    <property type="entry name" value="Vaccinia Virus protein VP39"/>
    <property type="match status" value="1"/>
</dbReference>
<dbReference type="Proteomes" id="UP001059859">
    <property type="component" value="Chromosome"/>
</dbReference>
<evidence type="ECO:0000313" key="5">
    <source>
        <dbReference type="EMBL" id="UWX98167.1"/>
    </source>
</evidence>
<name>A0ABY5YSS7_9MICC</name>
<dbReference type="InterPro" id="IPR004556">
    <property type="entry name" value="HemK-like"/>
</dbReference>
<dbReference type="InterPro" id="IPR041698">
    <property type="entry name" value="Methyltransf_25"/>
</dbReference>
<dbReference type="SUPFAM" id="SSF53335">
    <property type="entry name" value="S-adenosyl-L-methionine-dependent methyltransferases"/>
    <property type="match status" value="1"/>
</dbReference>
<evidence type="ECO:0000256" key="2">
    <source>
        <dbReference type="ARBA" id="ARBA00022679"/>
    </source>
</evidence>
<dbReference type="PANTHER" id="PTHR18895:SF74">
    <property type="entry name" value="MTRF1L RELEASE FACTOR GLUTAMINE METHYLTRANSFERASE"/>
    <property type="match status" value="1"/>
</dbReference>
<keyword evidence="1" id="KW-0489">Methyltransferase</keyword>
<dbReference type="InterPro" id="IPR029063">
    <property type="entry name" value="SAM-dependent_MTases_sf"/>
</dbReference>